<proteinExistence type="predicted"/>
<dbReference type="PANTHER" id="PTHR11941:SF54">
    <property type="entry name" value="ENOYL-COA HYDRATASE, MITOCHONDRIAL"/>
    <property type="match status" value="1"/>
</dbReference>
<dbReference type="EC" id="5.1.2.3" evidence="1"/>
<sequence>MTEEEIIVENDQNEETRIQLKIKSKIAYITINTKMNTINIDVAKLLVKRLREAEENPKVSCVVLKSEGESVFSAGFDLALFANGLNQEVVDNILSHGREISRTIFFMKKPVIAQIQGKTIGLGCIIALSCDFRFVANKPDIFFQLPEIDLKIFPATGPTAMSLHVLGPVHAKEMLLTGKKVPLEQFDRWGGVTELVEPELLGKTVKKFARSLTQKPTELLHLVKPAINIMAYNKAKDWYDMENEMARHYFDGFFENPRDEIDAFIDKMWKKYGFGRP</sequence>
<keyword evidence="1" id="KW-0413">Isomerase</keyword>
<name>A0ABY6HUN5_9ARCH</name>
<dbReference type="Proteomes" id="UP001208689">
    <property type="component" value="Chromosome"/>
</dbReference>
<keyword evidence="2" id="KW-1185">Reference proteome</keyword>
<accession>A0ABY6HUN5</accession>
<dbReference type="CDD" id="cd06558">
    <property type="entry name" value="crotonase-like"/>
    <property type="match status" value="1"/>
</dbReference>
<evidence type="ECO:0000313" key="2">
    <source>
        <dbReference type="Proteomes" id="UP001208689"/>
    </source>
</evidence>
<protein>
    <submittedName>
        <fullName evidence="1">Fatty acid oxidation complex subunit alpha</fullName>
        <ecNumber evidence="1">5.1.2.3</ecNumber>
    </submittedName>
</protein>
<organism evidence="1 2">
    <name type="scientific">Candidatus Lokiarchaeum ossiferum</name>
    <dbReference type="NCBI Taxonomy" id="2951803"/>
    <lineage>
        <taxon>Archaea</taxon>
        <taxon>Promethearchaeati</taxon>
        <taxon>Promethearchaeota</taxon>
        <taxon>Promethearchaeia</taxon>
        <taxon>Promethearchaeales</taxon>
        <taxon>Promethearchaeaceae</taxon>
        <taxon>Candidatus Lokiarchaeum</taxon>
    </lineage>
</organism>
<dbReference type="InterPro" id="IPR001753">
    <property type="entry name" value="Enoyl-CoA_hydra/iso"/>
</dbReference>
<gene>
    <name evidence="1" type="ORF">NEF87_003343</name>
</gene>
<dbReference type="Gene3D" id="3.90.226.10">
    <property type="entry name" value="2-enoyl-CoA Hydratase, Chain A, domain 1"/>
    <property type="match status" value="1"/>
</dbReference>
<reference evidence="1" key="1">
    <citation type="submission" date="2022-09" db="EMBL/GenBank/DDBJ databases">
        <title>Actin cytoskeleton and complex cell architecture in an #Asgard archaeon.</title>
        <authorList>
            <person name="Ponce Toledo R.I."/>
            <person name="Schleper C."/>
            <person name="Rodrigues Oliveira T."/>
            <person name="Wollweber F."/>
            <person name="Xu J."/>
            <person name="Rittmann S."/>
            <person name="Klingl A."/>
            <person name="Pilhofer M."/>
        </authorList>
    </citation>
    <scope>NUCLEOTIDE SEQUENCE</scope>
    <source>
        <strain evidence="1">B-35</strain>
    </source>
</reference>
<evidence type="ECO:0000313" key="1">
    <source>
        <dbReference type="EMBL" id="UYP47058.1"/>
    </source>
</evidence>
<dbReference type="EMBL" id="CP104013">
    <property type="protein sequence ID" value="UYP47058.1"/>
    <property type="molecule type" value="Genomic_DNA"/>
</dbReference>
<dbReference type="Pfam" id="PF00378">
    <property type="entry name" value="ECH_1"/>
    <property type="match status" value="1"/>
</dbReference>
<dbReference type="PANTHER" id="PTHR11941">
    <property type="entry name" value="ENOYL-COA HYDRATASE-RELATED"/>
    <property type="match status" value="1"/>
</dbReference>
<dbReference type="SUPFAM" id="SSF52096">
    <property type="entry name" value="ClpP/crotonase"/>
    <property type="match status" value="1"/>
</dbReference>
<dbReference type="GO" id="GO:0008692">
    <property type="term" value="F:3-hydroxybutyryl-CoA epimerase activity"/>
    <property type="evidence" value="ECO:0007669"/>
    <property type="project" value="UniProtKB-EC"/>
</dbReference>
<dbReference type="InterPro" id="IPR029045">
    <property type="entry name" value="ClpP/crotonase-like_dom_sf"/>
</dbReference>